<keyword evidence="5 7" id="KW-0472">Membrane</keyword>
<comment type="caution">
    <text evidence="9">The sequence shown here is derived from an EMBL/GenBank/DDBJ whole genome shotgun (WGS) entry which is preliminary data.</text>
</comment>
<keyword evidence="2" id="KW-1003">Cell membrane</keyword>
<feature type="domain" description="ABC3 transporter permease C-terminal" evidence="8">
    <location>
        <begin position="51"/>
        <end position="121"/>
    </location>
</feature>
<proteinExistence type="inferred from homology"/>
<evidence type="ECO:0000259" key="8">
    <source>
        <dbReference type="Pfam" id="PF02687"/>
    </source>
</evidence>
<feature type="transmembrane region" description="Helical" evidence="7">
    <location>
        <begin position="47"/>
        <end position="70"/>
    </location>
</feature>
<keyword evidence="3 7" id="KW-0812">Transmembrane</keyword>
<evidence type="ECO:0000313" key="9">
    <source>
        <dbReference type="EMBL" id="EKN63778.1"/>
    </source>
</evidence>
<dbReference type="Pfam" id="PF02687">
    <property type="entry name" value="FtsX"/>
    <property type="match status" value="1"/>
</dbReference>
<dbReference type="eggNOG" id="COG0577">
    <property type="taxonomic scope" value="Bacteria"/>
</dbReference>
<evidence type="ECO:0000256" key="7">
    <source>
        <dbReference type="SAM" id="Phobius"/>
    </source>
</evidence>
<dbReference type="EMBL" id="AJLS01000155">
    <property type="protein sequence ID" value="EKN63778.1"/>
    <property type="molecule type" value="Genomic_DNA"/>
</dbReference>
<evidence type="ECO:0000256" key="3">
    <source>
        <dbReference type="ARBA" id="ARBA00022692"/>
    </source>
</evidence>
<keyword evidence="4 7" id="KW-1133">Transmembrane helix</keyword>
<keyword evidence="10" id="KW-1185">Reference proteome</keyword>
<dbReference type="AlphaFoldDB" id="K6D6T5"/>
<accession>K6D6T5</accession>
<dbReference type="InterPro" id="IPR003838">
    <property type="entry name" value="ABC3_permease_C"/>
</dbReference>
<comment type="similarity">
    <text evidence="6">Belongs to the ABC-4 integral membrane protein family.</text>
</comment>
<gene>
    <name evidence="9" type="ORF">BABA_24230</name>
</gene>
<evidence type="ECO:0000313" key="10">
    <source>
        <dbReference type="Proteomes" id="UP000006316"/>
    </source>
</evidence>
<protein>
    <submittedName>
        <fullName evidence="9">Peptide ABC transporter permease</fullName>
    </submittedName>
</protein>
<comment type="subcellular location">
    <subcellularLocation>
        <location evidence="1">Cell membrane</location>
        <topology evidence="1">Multi-pass membrane protein</topology>
    </subcellularLocation>
</comment>
<dbReference type="STRING" id="1117379.BABA_24230"/>
<name>K6D6T5_9BACI</name>
<evidence type="ECO:0000256" key="1">
    <source>
        <dbReference type="ARBA" id="ARBA00004651"/>
    </source>
</evidence>
<evidence type="ECO:0000256" key="2">
    <source>
        <dbReference type="ARBA" id="ARBA00022475"/>
    </source>
</evidence>
<sequence length="141" mass="15358">MLKSEDVSPLQLRENIFAQFEERIESMFGPEDWVSVIGATYTGSFSIINGLIILSIIVSGIGITNTLLISTMERIREIAMMRAVGVTRRQIIGMILLEGFGIGLAATVIGTLFGIVVSLVSSFTPASRAAKTKLSETLRYE</sequence>
<feature type="transmembrane region" description="Helical" evidence="7">
    <location>
        <begin position="91"/>
        <end position="117"/>
    </location>
</feature>
<dbReference type="PANTHER" id="PTHR30572">
    <property type="entry name" value="MEMBRANE COMPONENT OF TRANSPORTER-RELATED"/>
    <property type="match status" value="1"/>
</dbReference>
<dbReference type="Proteomes" id="UP000006316">
    <property type="component" value="Unassembled WGS sequence"/>
</dbReference>
<evidence type="ECO:0000256" key="6">
    <source>
        <dbReference type="ARBA" id="ARBA00038076"/>
    </source>
</evidence>
<evidence type="ECO:0000256" key="5">
    <source>
        <dbReference type="ARBA" id="ARBA00023136"/>
    </source>
</evidence>
<dbReference type="PANTHER" id="PTHR30572:SF4">
    <property type="entry name" value="ABC TRANSPORTER PERMEASE YTRF"/>
    <property type="match status" value="1"/>
</dbReference>
<dbReference type="GO" id="GO:0005886">
    <property type="term" value="C:plasma membrane"/>
    <property type="evidence" value="ECO:0007669"/>
    <property type="project" value="UniProtKB-SubCell"/>
</dbReference>
<dbReference type="PATRIC" id="fig|1117379.3.peg.5022"/>
<dbReference type="RefSeq" id="WP_007087837.1">
    <property type="nucleotide sequence ID" value="NZ_AJLS01000155.1"/>
</dbReference>
<dbReference type="InterPro" id="IPR050250">
    <property type="entry name" value="Macrolide_Exporter_MacB"/>
</dbReference>
<organism evidence="9 10">
    <name type="scientific">Neobacillus bataviensis LMG 21833</name>
    <dbReference type="NCBI Taxonomy" id="1117379"/>
    <lineage>
        <taxon>Bacteria</taxon>
        <taxon>Bacillati</taxon>
        <taxon>Bacillota</taxon>
        <taxon>Bacilli</taxon>
        <taxon>Bacillales</taxon>
        <taxon>Bacillaceae</taxon>
        <taxon>Neobacillus</taxon>
    </lineage>
</organism>
<reference evidence="9 10" key="1">
    <citation type="journal article" date="2012" name="Front. Microbiol.">
        <title>Redundancy and modularity in membrane-associated dissimilatory nitrate reduction in Bacillus.</title>
        <authorList>
            <person name="Heylen K."/>
            <person name="Keltjens J."/>
        </authorList>
    </citation>
    <scope>NUCLEOTIDE SEQUENCE [LARGE SCALE GENOMIC DNA]</scope>
    <source>
        <strain evidence="10">LMG 21833T</strain>
    </source>
</reference>
<dbReference type="GO" id="GO:0022857">
    <property type="term" value="F:transmembrane transporter activity"/>
    <property type="evidence" value="ECO:0007669"/>
    <property type="project" value="TreeGrafter"/>
</dbReference>
<evidence type="ECO:0000256" key="4">
    <source>
        <dbReference type="ARBA" id="ARBA00022989"/>
    </source>
</evidence>